<feature type="transmembrane region" description="Helical" evidence="2">
    <location>
        <begin position="34"/>
        <end position="54"/>
    </location>
</feature>
<keyword evidence="2" id="KW-0472">Membrane</keyword>
<gene>
    <name evidence="4" type="ORF">ACFPCZ_02685</name>
</gene>
<dbReference type="Pfam" id="PF07885">
    <property type="entry name" value="Ion_trans_2"/>
    <property type="match status" value="1"/>
</dbReference>
<evidence type="ECO:0000259" key="3">
    <source>
        <dbReference type="Pfam" id="PF07885"/>
    </source>
</evidence>
<sequence>MNAGGGDGDDHSGAPEGAGSAARRRNPWPTVKDVLVTVVADAALLAVYVLAPLTPSVDRHLTLRSIGALLLFAGLVVWQVRAVSRAPRPELRAGAAVGLLAAAYLLGWAAVYVLHSAAEPAAFTERLNRVDALYFTVTVFATVGFGDIVPLTPTARAVVTLQMLLNLLLIGAVLRLVVDTARQRRRSLDRG</sequence>
<protein>
    <submittedName>
        <fullName evidence="4">Potassium channel family protein</fullName>
    </submittedName>
</protein>
<evidence type="ECO:0000256" key="1">
    <source>
        <dbReference type="SAM" id="MobiDB-lite"/>
    </source>
</evidence>
<dbReference type="RefSeq" id="WP_344141943.1">
    <property type="nucleotide sequence ID" value="NZ_BAAAQI010000003.1"/>
</dbReference>
<dbReference type="SUPFAM" id="SSF81324">
    <property type="entry name" value="Voltage-gated potassium channels"/>
    <property type="match status" value="1"/>
</dbReference>
<evidence type="ECO:0000313" key="5">
    <source>
        <dbReference type="Proteomes" id="UP001595858"/>
    </source>
</evidence>
<feature type="transmembrane region" description="Helical" evidence="2">
    <location>
        <begin position="93"/>
        <end position="113"/>
    </location>
</feature>
<feature type="transmembrane region" description="Helical" evidence="2">
    <location>
        <begin position="133"/>
        <end position="151"/>
    </location>
</feature>
<name>A0ABV9SE45_9ACTN</name>
<reference evidence="5" key="1">
    <citation type="journal article" date="2019" name="Int. J. Syst. Evol. Microbiol.">
        <title>The Global Catalogue of Microorganisms (GCM) 10K type strain sequencing project: providing services to taxonomists for standard genome sequencing and annotation.</title>
        <authorList>
            <consortium name="The Broad Institute Genomics Platform"/>
            <consortium name="The Broad Institute Genome Sequencing Center for Infectious Disease"/>
            <person name="Wu L."/>
            <person name="Ma J."/>
        </authorList>
    </citation>
    <scope>NUCLEOTIDE SEQUENCE [LARGE SCALE GENOMIC DNA]</scope>
    <source>
        <strain evidence="5">CGMCC 4.7304</strain>
    </source>
</reference>
<dbReference type="EMBL" id="JBHSIY010000003">
    <property type="protein sequence ID" value="MFC4865528.1"/>
    <property type="molecule type" value="Genomic_DNA"/>
</dbReference>
<evidence type="ECO:0000313" key="4">
    <source>
        <dbReference type="EMBL" id="MFC4865528.1"/>
    </source>
</evidence>
<proteinExistence type="predicted"/>
<dbReference type="Proteomes" id="UP001595858">
    <property type="component" value="Unassembled WGS sequence"/>
</dbReference>
<keyword evidence="4" id="KW-0813">Transport</keyword>
<keyword evidence="4" id="KW-0406">Ion transport</keyword>
<dbReference type="GO" id="GO:0034220">
    <property type="term" value="P:monoatomic ion transmembrane transport"/>
    <property type="evidence" value="ECO:0007669"/>
    <property type="project" value="UniProtKB-KW"/>
</dbReference>
<dbReference type="InterPro" id="IPR013099">
    <property type="entry name" value="K_chnl_dom"/>
</dbReference>
<keyword evidence="5" id="KW-1185">Reference proteome</keyword>
<feature type="transmembrane region" description="Helical" evidence="2">
    <location>
        <begin position="61"/>
        <end position="81"/>
    </location>
</feature>
<keyword evidence="2" id="KW-0812">Transmembrane</keyword>
<accession>A0ABV9SE45</accession>
<dbReference type="Gene3D" id="1.10.287.70">
    <property type="match status" value="1"/>
</dbReference>
<feature type="transmembrane region" description="Helical" evidence="2">
    <location>
        <begin position="157"/>
        <end position="178"/>
    </location>
</feature>
<keyword evidence="2" id="KW-1133">Transmembrane helix</keyword>
<evidence type="ECO:0000256" key="2">
    <source>
        <dbReference type="SAM" id="Phobius"/>
    </source>
</evidence>
<comment type="caution">
    <text evidence="4">The sequence shown here is derived from an EMBL/GenBank/DDBJ whole genome shotgun (WGS) entry which is preliminary data.</text>
</comment>
<keyword evidence="4" id="KW-0407">Ion channel</keyword>
<feature type="domain" description="Potassium channel" evidence="3">
    <location>
        <begin position="105"/>
        <end position="181"/>
    </location>
</feature>
<organism evidence="4 5">
    <name type="scientific">Streptomonospora arabica</name>
    <dbReference type="NCBI Taxonomy" id="412417"/>
    <lineage>
        <taxon>Bacteria</taxon>
        <taxon>Bacillati</taxon>
        <taxon>Actinomycetota</taxon>
        <taxon>Actinomycetes</taxon>
        <taxon>Streptosporangiales</taxon>
        <taxon>Nocardiopsidaceae</taxon>
        <taxon>Streptomonospora</taxon>
    </lineage>
</organism>
<feature type="region of interest" description="Disordered" evidence="1">
    <location>
        <begin position="1"/>
        <end position="25"/>
    </location>
</feature>